<feature type="compositionally biased region" description="Pro residues" evidence="2">
    <location>
        <begin position="302"/>
        <end position="326"/>
    </location>
</feature>
<dbReference type="InterPro" id="IPR036859">
    <property type="entry name" value="CAP-Gly_dom_sf"/>
</dbReference>
<keyword evidence="1" id="KW-0175">Coiled coil</keyword>
<dbReference type="eggNOG" id="KOG0971">
    <property type="taxonomic scope" value="Eukaryota"/>
</dbReference>
<reference evidence="5" key="2">
    <citation type="submission" date="2009-11" db="EMBL/GenBank/DDBJ databases">
        <title>The Genome Sequence of Allomyces macrogynus strain ATCC 38327.</title>
        <authorList>
            <consortium name="The Broad Institute Genome Sequencing Platform"/>
            <person name="Russ C."/>
            <person name="Cuomo C."/>
            <person name="Shea T."/>
            <person name="Young S.K."/>
            <person name="Zeng Q."/>
            <person name="Koehrsen M."/>
            <person name="Haas B."/>
            <person name="Borodovsky M."/>
            <person name="Guigo R."/>
            <person name="Alvarado L."/>
            <person name="Berlin A."/>
            <person name="Borenstein D."/>
            <person name="Chen Z."/>
            <person name="Engels R."/>
            <person name="Freedman E."/>
            <person name="Gellesch M."/>
            <person name="Goldberg J."/>
            <person name="Griggs A."/>
            <person name="Gujja S."/>
            <person name="Heiman D."/>
            <person name="Hepburn T."/>
            <person name="Howarth C."/>
            <person name="Jen D."/>
            <person name="Larson L."/>
            <person name="Lewis B."/>
            <person name="Mehta T."/>
            <person name="Park D."/>
            <person name="Pearson M."/>
            <person name="Roberts A."/>
            <person name="Saif S."/>
            <person name="Shenoy N."/>
            <person name="Sisk P."/>
            <person name="Stolte C."/>
            <person name="Sykes S."/>
            <person name="Walk T."/>
            <person name="White J."/>
            <person name="Yandava C."/>
            <person name="Burger G."/>
            <person name="Gray M.W."/>
            <person name="Holland P.W.H."/>
            <person name="King N."/>
            <person name="Lang F.B.F."/>
            <person name="Roger A.J."/>
            <person name="Ruiz-Trillo I."/>
            <person name="Lander E."/>
            <person name="Nusbaum C."/>
        </authorList>
    </citation>
    <scope>NUCLEOTIDE SEQUENCE [LARGE SCALE GENOMIC DNA]</scope>
    <source>
        <strain evidence="5">ATCC 38327</strain>
    </source>
</reference>
<dbReference type="SUPFAM" id="SSF74924">
    <property type="entry name" value="Cap-Gly domain"/>
    <property type="match status" value="1"/>
</dbReference>
<protein>
    <recommendedName>
        <fullName evidence="3">CAP-Gly domain-containing protein</fullName>
    </recommendedName>
</protein>
<name>A0A0L0S9C9_ALLM3</name>
<dbReference type="Gene3D" id="2.30.30.190">
    <property type="entry name" value="CAP Gly-rich-like domain"/>
    <property type="match status" value="1"/>
</dbReference>
<feature type="coiled-coil region" evidence="1">
    <location>
        <begin position="197"/>
        <end position="224"/>
    </location>
</feature>
<proteinExistence type="predicted"/>
<gene>
    <name evidence="4" type="ORF">AMAG_18126</name>
</gene>
<dbReference type="OrthoDB" id="2130750at2759"/>
<dbReference type="STRING" id="578462.A0A0L0S9C9"/>
<dbReference type="EMBL" id="GG745334">
    <property type="protein sequence ID" value="KNE59213.1"/>
    <property type="molecule type" value="Genomic_DNA"/>
</dbReference>
<dbReference type="Proteomes" id="UP000054350">
    <property type="component" value="Unassembled WGS sequence"/>
</dbReference>
<feature type="region of interest" description="Disordered" evidence="2">
    <location>
        <begin position="165"/>
        <end position="190"/>
    </location>
</feature>
<evidence type="ECO:0000313" key="5">
    <source>
        <dbReference type="Proteomes" id="UP000054350"/>
    </source>
</evidence>
<evidence type="ECO:0000259" key="3">
    <source>
        <dbReference type="PROSITE" id="PS50245"/>
    </source>
</evidence>
<reference evidence="4 5" key="1">
    <citation type="submission" date="2009-11" db="EMBL/GenBank/DDBJ databases">
        <title>Annotation of Allomyces macrogynus ATCC 38327.</title>
        <authorList>
            <consortium name="The Broad Institute Genome Sequencing Platform"/>
            <person name="Russ C."/>
            <person name="Cuomo C."/>
            <person name="Burger G."/>
            <person name="Gray M.W."/>
            <person name="Holland P.W.H."/>
            <person name="King N."/>
            <person name="Lang F.B.F."/>
            <person name="Roger A.J."/>
            <person name="Ruiz-Trillo I."/>
            <person name="Young S.K."/>
            <person name="Zeng Q."/>
            <person name="Gargeya S."/>
            <person name="Fitzgerald M."/>
            <person name="Haas B."/>
            <person name="Abouelleil A."/>
            <person name="Alvarado L."/>
            <person name="Arachchi H.M."/>
            <person name="Berlin A."/>
            <person name="Chapman S.B."/>
            <person name="Gearin G."/>
            <person name="Goldberg J."/>
            <person name="Griggs A."/>
            <person name="Gujja S."/>
            <person name="Hansen M."/>
            <person name="Heiman D."/>
            <person name="Howarth C."/>
            <person name="Larimer J."/>
            <person name="Lui A."/>
            <person name="MacDonald P.J.P."/>
            <person name="McCowen C."/>
            <person name="Montmayeur A."/>
            <person name="Murphy C."/>
            <person name="Neiman D."/>
            <person name="Pearson M."/>
            <person name="Priest M."/>
            <person name="Roberts A."/>
            <person name="Saif S."/>
            <person name="Shea T."/>
            <person name="Sisk P."/>
            <person name="Stolte C."/>
            <person name="Sykes S."/>
            <person name="Wortman J."/>
            <person name="Nusbaum C."/>
            <person name="Birren B."/>
        </authorList>
    </citation>
    <scope>NUCLEOTIDE SEQUENCE [LARGE SCALE GENOMIC DNA]</scope>
    <source>
        <strain evidence="4 5">ATCC 38327</strain>
    </source>
</reference>
<dbReference type="SMART" id="SM01052">
    <property type="entry name" value="CAP_GLY"/>
    <property type="match status" value="1"/>
</dbReference>
<dbReference type="PROSITE" id="PS50245">
    <property type="entry name" value="CAP_GLY_2"/>
    <property type="match status" value="1"/>
</dbReference>
<organism evidence="4 5">
    <name type="scientific">Allomyces macrogynus (strain ATCC 38327)</name>
    <name type="common">Allomyces javanicus var. macrogynus</name>
    <dbReference type="NCBI Taxonomy" id="578462"/>
    <lineage>
        <taxon>Eukaryota</taxon>
        <taxon>Fungi</taxon>
        <taxon>Fungi incertae sedis</taxon>
        <taxon>Blastocladiomycota</taxon>
        <taxon>Blastocladiomycetes</taxon>
        <taxon>Blastocladiales</taxon>
        <taxon>Blastocladiaceae</taxon>
        <taxon>Allomyces</taxon>
    </lineage>
</organism>
<accession>A0A0L0S9C9</accession>
<dbReference type="AlphaFoldDB" id="A0A0L0S9C9"/>
<dbReference type="InterPro" id="IPR000938">
    <property type="entry name" value="CAP-Gly_domain"/>
</dbReference>
<feature type="compositionally biased region" description="Low complexity" evidence="2">
    <location>
        <begin position="243"/>
        <end position="254"/>
    </location>
</feature>
<dbReference type="PANTHER" id="PTHR18916">
    <property type="entry name" value="DYNACTIN 1-RELATED MICROTUBULE-BINDING"/>
    <property type="match status" value="1"/>
</dbReference>
<evidence type="ECO:0000256" key="2">
    <source>
        <dbReference type="SAM" id="MobiDB-lite"/>
    </source>
</evidence>
<feature type="compositionally biased region" description="Low complexity" evidence="2">
    <location>
        <begin position="116"/>
        <end position="131"/>
    </location>
</feature>
<keyword evidence="5" id="KW-1185">Reference proteome</keyword>
<feature type="region of interest" description="Disordered" evidence="2">
    <location>
        <begin position="300"/>
        <end position="349"/>
    </location>
</feature>
<dbReference type="VEuPathDB" id="FungiDB:AMAG_18126"/>
<evidence type="ECO:0000256" key="1">
    <source>
        <dbReference type="SAM" id="Coils"/>
    </source>
</evidence>
<feature type="coiled-coil region" evidence="1">
    <location>
        <begin position="352"/>
        <end position="424"/>
    </location>
</feature>
<dbReference type="Pfam" id="PF01302">
    <property type="entry name" value="CAP_GLY"/>
    <property type="match status" value="1"/>
</dbReference>
<dbReference type="PROSITE" id="PS00845">
    <property type="entry name" value="CAP_GLY_1"/>
    <property type="match status" value="1"/>
</dbReference>
<feature type="compositionally biased region" description="Low complexity" evidence="2">
    <location>
        <begin position="97"/>
        <end position="108"/>
    </location>
</feature>
<feature type="region of interest" description="Disordered" evidence="2">
    <location>
        <begin position="82"/>
        <end position="152"/>
    </location>
</feature>
<feature type="domain" description="CAP-Gly" evidence="3">
    <location>
        <begin position="30"/>
        <end position="72"/>
    </location>
</feature>
<feature type="region of interest" description="Disordered" evidence="2">
    <location>
        <begin position="233"/>
        <end position="260"/>
    </location>
</feature>
<evidence type="ECO:0000313" key="4">
    <source>
        <dbReference type="EMBL" id="KNE59213.1"/>
    </source>
</evidence>
<sequence length="441" mass="46395">MSSSSSSSDSVAVGTRVTCTSGHGTVRFIGTTTFATGRWVGVELDEPRGKNDGSVLGKRYFTCRPDYGLFLRASQVKPVDAVATPSRVSRPSRVGASGTSTPTPGGSPRAANKRMSIIASTSAASLRSASTGPISRSATPAASPPDLIDRPPSRMTAAAAIMDHAAHPARQSPPVRRGQYPSDDDDLDIEDMDDADIDAELRRLEEEEAAEQALLAEENALRAQLANAVARTPAPDSLPPLPGSGLAAAPATTAPAPPAPAAAAPIVPIVPAVPVAAPIAKRAAVIRPETPGSPIEALPNGAIPPPSAWPAPPATPPSTTPVPLAPTTPIARGTTPGIPAGQQPAPITQKEYDELRYKLKGLEQKRQEDIQKLRDIDELRAAAESAVHARDKMADKLHEIQVEVRELRKQVKELSEEKEELILRCKRPTITSRWSRSTGDG</sequence>
<dbReference type="OMA" id="VHARDKM"/>